<name>A0A2H5A3T2_9EURY</name>
<sequence>MGKEERKRMVLGLLVESGLELPPAVIFDNLKERGATFERRSVDNYLEELREEGLVERTDESKGYNKATDKGRSYYLDFD</sequence>
<keyword evidence="1" id="KW-0614">Plasmid</keyword>
<organism evidence="1 2">
    <name type="scientific">Haloarcula taiwanensis</name>
    <dbReference type="NCBI Taxonomy" id="1932004"/>
    <lineage>
        <taxon>Archaea</taxon>
        <taxon>Methanobacteriati</taxon>
        <taxon>Methanobacteriota</taxon>
        <taxon>Stenosarchaea group</taxon>
        <taxon>Halobacteria</taxon>
        <taxon>Halobacteriales</taxon>
        <taxon>Haloarculaceae</taxon>
        <taxon>Haloarcula</taxon>
    </lineage>
</organism>
<dbReference type="InterPro" id="IPR036388">
    <property type="entry name" value="WH-like_DNA-bd_sf"/>
</dbReference>
<geneLocation type="plasmid" evidence="1 2">
    <name>pNYT1</name>
</geneLocation>
<gene>
    <name evidence="1" type="ORF">BVU17_17665</name>
</gene>
<keyword evidence="2" id="KW-1185">Reference proteome</keyword>
<dbReference type="AlphaFoldDB" id="A0A2H5A3T2"/>
<dbReference type="Proteomes" id="UP000242917">
    <property type="component" value="Plasmid pNYT1"/>
</dbReference>
<dbReference type="KEGG" id="hta:BVU17_17665"/>
<evidence type="ECO:0000313" key="2">
    <source>
        <dbReference type="Proteomes" id="UP000242917"/>
    </source>
</evidence>
<dbReference type="EMBL" id="CP019156">
    <property type="protein sequence ID" value="AUG49412.1"/>
    <property type="molecule type" value="Genomic_DNA"/>
</dbReference>
<proteinExistence type="predicted"/>
<protein>
    <submittedName>
        <fullName evidence="1">Uncharacterized protein</fullName>
    </submittedName>
</protein>
<dbReference type="Gene3D" id="1.10.10.10">
    <property type="entry name" value="Winged helix-like DNA-binding domain superfamily/Winged helix DNA-binding domain"/>
    <property type="match status" value="1"/>
</dbReference>
<accession>A0A2H5A3T2</accession>
<evidence type="ECO:0000313" key="1">
    <source>
        <dbReference type="EMBL" id="AUG49412.1"/>
    </source>
</evidence>
<reference evidence="1 2" key="1">
    <citation type="submission" date="2017-01" db="EMBL/GenBank/DDBJ databases">
        <title>A Red Light-Sensitive Sensory Rhodopsin I From Haloarcula taiwanensis, A New Haloarchaeon Isolated From Taiwan.</title>
        <authorList>
            <person name="Yang C.-S."/>
            <person name="Han Y.-A."/>
            <person name="Chen P.-C."/>
            <person name="Ng W.V."/>
            <person name="Chen T.-W."/>
        </authorList>
    </citation>
    <scope>NUCLEOTIDE SEQUENCE [LARGE SCALE GENOMIC DNA]</scope>
    <source>
        <strain evidence="1 2">Taiwanensis</strain>
        <plasmid evidence="1 2">pNYT1</plasmid>
    </source>
</reference>